<sequence length="186" mass="20516">MGSAAAPLSAEVETFYGLATPPTSYGGYGGTSQSRQEDAKYIFQYPAGWKSEIINKRDKGTQGVDCRIYNPANKLQQVFVITLGRAGEDNRSFRITNVDATLEGFAGADYDMLDALGDAVMRKDEFREVDGQQYFDVEFASPSQHYLSSITVNAGKVYAMFVKSPEKIFAENEASLRAIRASFRTV</sequence>
<dbReference type="InParanoid" id="E1Z2P6"/>
<proteinExistence type="predicted"/>
<evidence type="ECO:0000259" key="1">
    <source>
        <dbReference type="Pfam" id="PF01789"/>
    </source>
</evidence>
<dbReference type="AlphaFoldDB" id="E1Z2P6"/>
<dbReference type="GO" id="GO:0009654">
    <property type="term" value="C:photosystem II oxygen evolving complex"/>
    <property type="evidence" value="ECO:0007669"/>
    <property type="project" value="InterPro"/>
</dbReference>
<dbReference type="eggNOG" id="ENOG502QUTY">
    <property type="taxonomic scope" value="Eukaryota"/>
</dbReference>
<name>E1Z2P6_CHLVA</name>
<dbReference type="Pfam" id="PF01789">
    <property type="entry name" value="PsbP"/>
    <property type="match status" value="1"/>
</dbReference>
<dbReference type="GO" id="GO:0005509">
    <property type="term" value="F:calcium ion binding"/>
    <property type="evidence" value="ECO:0007669"/>
    <property type="project" value="InterPro"/>
</dbReference>
<gene>
    <name evidence="2" type="ORF">CHLNCDRAFT_49502</name>
</gene>
<organism evidence="3">
    <name type="scientific">Chlorella variabilis</name>
    <name type="common">Green alga</name>
    <dbReference type="NCBI Taxonomy" id="554065"/>
    <lineage>
        <taxon>Eukaryota</taxon>
        <taxon>Viridiplantae</taxon>
        <taxon>Chlorophyta</taxon>
        <taxon>core chlorophytes</taxon>
        <taxon>Trebouxiophyceae</taxon>
        <taxon>Chlorellales</taxon>
        <taxon>Chlorellaceae</taxon>
        <taxon>Chlorella clade</taxon>
        <taxon>Chlorella</taxon>
    </lineage>
</organism>
<dbReference type="InterPro" id="IPR016123">
    <property type="entry name" value="Mog1/PsbP_a/b/a-sand"/>
</dbReference>
<dbReference type="PANTHER" id="PTHR31407">
    <property type="match status" value="1"/>
</dbReference>
<evidence type="ECO:0000313" key="2">
    <source>
        <dbReference type="EMBL" id="EFN59699.1"/>
    </source>
</evidence>
<dbReference type="GeneID" id="17359604"/>
<dbReference type="OrthoDB" id="1916780at2759"/>
<keyword evidence="3" id="KW-1185">Reference proteome</keyword>
<dbReference type="PANTHER" id="PTHR31407:SF20">
    <property type="entry name" value="THYLAKOID LUMENAL 19 KDA PROTEIN, CHLOROPLASTIC"/>
    <property type="match status" value="1"/>
</dbReference>
<evidence type="ECO:0000313" key="3">
    <source>
        <dbReference type="Proteomes" id="UP000008141"/>
    </source>
</evidence>
<dbReference type="InterPro" id="IPR002683">
    <property type="entry name" value="PsbP_C"/>
</dbReference>
<dbReference type="FunCoup" id="E1Z2P6">
    <property type="interactions" value="11"/>
</dbReference>
<dbReference type="EMBL" id="GL433835">
    <property type="protein sequence ID" value="EFN59699.1"/>
    <property type="molecule type" value="Genomic_DNA"/>
</dbReference>
<dbReference type="RefSeq" id="XP_005851801.1">
    <property type="nucleotide sequence ID" value="XM_005851739.1"/>
</dbReference>
<accession>E1Z2P6</accession>
<dbReference type="KEGG" id="cvr:CHLNCDRAFT_49502"/>
<dbReference type="OMA" id="PTPEWNK"/>
<dbReference type="Gene3D" id="3.40.1000.10">
    <property type="entry name" value="Mog1/PsbP, alpha/beta/alpha sandwich"/>
    <property type="match status" value="1"/>
</dbReference>
<protein>
    <recommendedName>
        <fullName evidence="1">PsbP C-terminal domain-containing protein</fullName>
    </recommendedName>
</protein>
<dbReference type="STRING" id="554065.E1Z2P6"/>
<dbReference type="SUPFAM" id="SSF55724">
    <property type="entry name" value="Mog1p/PsbP-like"/>
    <property type="match status" value="1"/>
</dbReference>
<reference evidence="2 3" key="1">
    <citation type="journal article" date="2010" name="Plant Cell">
        <title>The Chlorella variabilis NC64A genome reveals adaptation to photosymbiosis, coevolution with viruses, and cryptic sex.</title>
        <authorList>
            <person name="Blanc G."/>
            <person name="Duncan G."/>
            <person name="Agarkova I."/>
            <person name="Borodovsky M."/>
            <person name="Gurnon J."/>
            <person name="Kuo A."/>
            <person name="Lindquist E."/>
            <person name="Lucas S."/>
            <person name="Pangilinan J."/>
            <person name="Polle J."/>
            <person name="Salamov A."/>
            <person name="Terry A."/>
            <person name="Yamada T."/>
            <person name="Dunigan D.D."/>
            <person name="Grigoriev I.V."/>
            <person name="Claverie J.M."/>
            <person name="Van Etten J.L."/>
        </authorList>
    </citation>
    <scope>NUCLEOTIDE SEQUENCE [LARGE SCALE GENOMIC DNA]</scope>
    <source>
        <strain evidence="2 3">NC64A</strain>
    </source>
</reference>
<dbReference type="GO" id="GO:0015979">
    <property type="term" value="P:photosynthesis"/>
    <property type="evidence" value="ECO:0007669"/>
    <property type="project" value="InterPro"/>
</dbReference>
<feature type="domain" description="PsbP C-terminal" evidence="1">
    <location>
        <begin position="37"/>
        <end position="184"/>
    </location>
</feature>
<dbReference type="GO" id="GO:0019898">
    <property type="term" value="C:extrinsic component of membrane"/>
    <property type="evidence" value="ECO:0007669"/>
    <property type="project" value="InterPro"/>
</dbReference>
<dbReference type="Proteomes" id="UP000008141">
    <property type="component" value="Unassembled WGS sequence"/>
</dbReference>